<reference evidence="1 2" key="1">
    <citation type="submission" date="2016-11" db="EMBL/GenBank/DDBJ databases">
        <authorList>
            <person name="Jaros S."/>
            <person name="Januszkiewicz K."/>
            <person name="Wedrychowicz H."/>
        </authorList>
    </citation>
    <scope>NUCLEOTIDE SEQUENCE [LARGE SCALE GENOMIC DNA]</scope>
    <source>
        <strain evidence="1 2">GAS138</strain>
    </source>
</reference>
<proteinExistence type="predicted"/>
<protein>
    <submittedName>
        <fullName evidence="1">Uncharacterized protein</fullName>
    </submittedName>
</protein>
<sequence>MQILSARHVKTEESLRLGVVSGWYGTKVSGTFVTGPHATQEDCLSKIAELNPPPAKKKF</sequence>
<dbReference type="AlphaFoldDB" id="A0A1M5HXM3"/>
<gene>
    <name evidence="1" type="ORF">SAMN05443248_0691</name>
</gene>
<evidence type="ECO:0000313" key="2">
    <source>
        <dbReference type="Proteomes" id="UP000189796"/>
    </source>
</evidence>
<dbReference type="OrthoDB" id="8241987at2"/>
<dbReference type="EMBL" id="LT670817">
    <property type="protein sequence ID" value="SHG20622.1"/>
    <property type="molecule type" value="Genomic_DNA"/>
</dbReference>
<organism evidence="1 2">
    <name type="scientific">Bradyrhizobium erythrophlei</name>
    <dbReference type="NCBI Taxonomy" id="1437360"/>
    <lineage>
        <taxon>Bacteria</taxon>
        <taxon>Pseudomonadati</taxon>
        <taxon>Pseudomonadota</taxon>
        <taxon>Alphaproteobacteria</taxon>
        <taxon>Hyphomicrobiales</taxon>
        <taxon>Nitrobacteraceae</taxon>
        <taxon>Bradyrhizobium</taxon>
    </lineage>
</organism>
<dbReference type="RefSeq" id="WP_079600005.1">
    <property type="nucleotide sequence ID" value="NZ_LT670817.1"/>
</dbReference>
<name>A0A1M5HXM3_9BRAD</name>
<accession>A0A1M5HXM3</accession>
<dbReference type="Proteomes" id="UP000189796">
    <property type="component" value="Chromosome I"/>
</dbReference>
<evidence type="ECO:0000313" key="1">
    <source>
        <dbReference type="EMBL" id="SHG20622.1"/>
    </source>
</evidence>